<dbReference type="InterPro" id="IPR036188">
    <property type="entry name" value="FAD/NAD-bd_sf"/>
</dbReference>
<evidence type="ECO:0000313" key="4">
    <source>
        <dbReference type="Proteomes" id="UP000539473"/>
    </source>
</evidence>
<dbReference type="Gene3D" id="3.50.50.60">
    <property type="entry name" value="FAD/NAD(P)-binding domain"/>
    <property type="match status" value="1"/>
</dbReference>
<evidence type="ECO:0000313" key="2">
    <source>
        <dbReference type="EMBL" id="GHF40079.1"/>
    </source>
</evidence>
<dbReference type="Gene3D" id="3.90.660.10">
    <property type="match status" value="1"/>
</dbReference>
<dbReference type="RefSeq" id="WP_229831888.1">
    <property type="nucleotide sequence ID" value="NZ_BNAJ01000003.1"/>
</dbReference>
<organism evidence="3 4">
    <name type="scientific">Deinococcus metalli</name>
    <dbReference type="NCBI Taxonomy" id="1141878"/>
    <lineage>
        <taxon>Bacteria</taxon>
        <taxon>Thermotogati</taxon>
        <taxon>Deinococcota</taxon>
        <taxon>Deinococci</taxon>
        <taxon>Deinococcales</taxon>
        <taxon>Deinococcaceae</taxon>
        <taxon>Deinococcus</taxon>
    </lineage>
</organism>
<dbReference type="Pfam" id="PF13450">
    <property type="entry name" value="NAD_binding_8"/>
    <property type="match status" value="1"/>
</dbReference>
<dbReference type="Proteomes" id="UP000539473">
    <property type="component" value="Unassembled WGS sequence"/>
</dbReference>
<evidence type="ECO:0000259" key="1">
    <source>
        <dbReference type="Pfam" id="PF01593"/>
    </source>
</evidence>
<dbReference type="AlphaFoldDB" id="A0A7W8KDJ3"/>
<reference evidence="5" key="2">
    <citation type="journal article" date="2019" name="Int. J. Syst. Evol. Microbiol.">
        <title>The Global Catalogue of Microorganisms (GCM) 10K type strain sequencing project: providing services to taxonomists for standard genome sequencing and annotation.</title>
        <authorList>
            <consortium name="The Broad Institute Genomics Platform"/>
            <consortium name="The Broad Institute Genome Sequencing Center for Infectious Disease"/>
            <person name="Wu L."/>
            <person name="Ma J."/>
        </authorList>
    </citation>
    <scope>NUCLEOTIDE SEQUENCE [LARGE SCALE GENOMIC DNA]</scope>
    <source>
        <strain evidence="5">CGMCC 1.18437</strain>
    </source>
</reference>
<reference evidence="3 4" key="3">
    <citation type="submission" date="2020-08" db="EMBL/GenBank/DDBJ databases">
        <title>Genomic Encyclopedia of Type Strains, Phase IV (KMG-IV): sequencing the most valuable type-strain genomes for metagenomic binning, comparative biology and taxonomic classification.</title>
        <authorList>
            <person name="Goeker M."/>
        </authorList>
    </citation>
    <scope>NUCLEOTIDE SEQUENCE [LARGE SCALE GENOMIC DNA]</scope>
    <source>
        <strain evidence="3 4">DSM 27521</strain>
    </source>
</reference>
<gene>
    <name evidence="2" type="ORF">GCM10017781_15870</name>
    <name evidence="3" type="ORF">HNQ07_001651</name>
</gene>
<reference evidence="2" key="1">
    <citation type="journal article" date="2014" name="Int. J. Syst. Evol. Microbiol.">
        <title>Complete genome of a new Firmicutes species belonging to the dominant human colonic microbiota ('Ruminococcus bicirculans') reveals two chromosomes and a selective capacity to utilize plant glucans.</title>
        <authorList>
            <consortium name="NISC Comparative Sequencing Program"/>
            <person name="Wegmann U."/>
            <person name="Louis P."/>
            <person name="Goesmann A."/>
            <person name="Henrissat B."/>
            <person name="Duncan S.H."/>
            <person name="Flint H.J."/>
        </authorList>
    </citation>
    <scope>NUCLEOTIDE SEQUENCE</scope>
    <source>
        <strain evidence="2">CGMCC 1.18437</strain>
    </source>
</reference>
<evidence type="ECO:0000313" key="3">
    <source>
        <dbReference type="EMBL" id="MBB5376194.1"/>
    </source>
</evidence>
<dbReference type="PANTHER" id="PTHR16128:SF5">
    <property type="entry name" value="FAD_NAD(P)-BINDING OXIDOREDUCTASE FAMILY PROTEIN"/>
    <property type="match status" value="1"/>
</dbReference>
<feature type="domain" description="Amine oxidase" evidence="1">
    <location>
        <begin position="111"/>
        <end position="330"/>
    </location>
</feature>
<comment type="caution">
    <text evidence="3">The sequence shown here is derived from an EMBL/GenBank/DDBJ whole genome shotgun (WGS) entry which is preliminary data.</text>
</comment>
<name>A0A7W8KDJ3_9DEIO</name>
<dbReference type="EMBL" id="BNAJ01000003">
    <property type="protein sequence ID" value="GHF40079.1"/>
    <property type="molecule type" value="Genomic_DNA"/>
</dbReference>
<dbReference type="PANTHER" id="PTHR16128">
    <property type="entry name" value="FAD/NAD(P)-BINDING OXIDOREDUCTASE FAMILY PROTEIN"/>
    <property type="match status" value="1"/>
</dbReference>
<dbReference type="InterPro" id="IPR002937">
    <property type="entry name" value="Amino_oxidase"/>
</dbReference>
<keyword evidence="5" id="KW-1185">Reference proteome</keyword>
<reference evidence="2" key="4">
    <citation type="submission" date="2024-05" db="EMBL/GenBank/DDBJ databases">
        <authorList>
            <person name="Sun Q."/>
            <person name="Zhou Y."/>
        </authorList>
    </citation>
    <scope>NUCLEOTIDE SEQUENCE</scope>
    <source>
        <strain evidence="2">CGMCC 1.18437</strain>
    </source>
</reference>
<dbReference type="EMBL" id="JACHFK010000003">
    <property type="protein sequence ID" value="MBB5376194.1"/>
    <property type="molecule type" value="Genomic_DNA"/>
</dbReference>
<sequence>MTAEMLDTVVVGAGLAGLAAAGDLRAAGQRVLLLDKARGVSGRAATRRVTLPDGREARLDHGARFFTARAERTQRLVESGVADGWLREWTRGFARWEGGAVTAGSDGHPRYAPPAGMSALGKALADGLDVRPGVTVTRVARDETGWRVFDAAGEVARARTLLLNVPAPQQRALLAGLEVPVPDVTFAPAWAAGIVLNADVPAEWPALELRGHPTLEWIAREHTKRPAGHPPALMLHATAEWTRAHLERTPDEVLPELLAAAADVLGSPLGAAATFAHRWRYATPERRAAGPDHWDGHLRLGICGDGFTPDGHGPRVEAALLSGWTLAGHVTA</sequence>
<dbReference type="Proteomes" id="UP000619376">
    <property type="component" value="Unassembled WGS sequence"/>
</dbReference>
<dbReference type="Pfam" id="PF01593">
    <property type="entry name" value="Amino_oxidase"/>
    <property type="match status" value="1"/>
</dbReference>
<dbReference type="SUPFAM" id="SSF51905">
    <property type="entry name" value="FAD/NAD(P)-binding domain"/>
    <property type="match status" value="1"/>
</dbReference>
<protein>
    <recommendedName>
        <fullName evidence="1">Amine oxidase domain-containing protein</fullName>
    </recommendedName>
</protein>
<dbReference type="GO" id="GO:0016491">
    <property type="term" value="F:oxidoreductase activity"/>
    <property type="evidence" value="ECO:0007669"/>
    <property type="project" value="InterPro"/>
</dbReference>
<proteinExistence type="predicted"/>
<evidence type="ECO:0000313" key="5">
    <source>
        <dbReference type="Proteomes" id="UP000619376"/>
    </source>
</evidence>
<accession>A0A7W8KDJ3</accession>